<reference evidence="3 4" key="1">
    <citation type="submission" date="2020-08" db="EMBL/GenBank/DDBJ databases">
        <title>Sequencing the genomes of 1000 actinobacteria strains.</title>
        <authorList>
            <person name="Klenk H.-P."/>
        </authorList>
    </citation>
    <scope>NUCLEOTIDE SEQUENCE [LARGE SCALE GENOMIC DNA]</scope>
    <source>
        <strain evidence="3 4">DSM 44551</strain>
    </source>
</reference>
<proteinExistence type="predicted"/>
<dbReference type="AlphaFoldDB" id="A0A7W8VD53"/>
<evidence type="ECO:0000256" key="1">
    <source>
        <dbReference type="SAM" id="Phobius"/>
    </source>
</evidence>
<gene>
    <name evidence="3" type="ORF">HDA36_001717</name>
</gene>
<keyword evidence="1" id="KW-0472">Membrane</keyword>
<protein>
    <submittedName>
        <fullName evidence="3">Putative NAD(P)/FAD-binding protein YdhS</fullName>
    </submittedName>
</protein>
<accession>A0A7W8VD53</accession>
<comment type="caution">
    <text evidence="3">The sequence shown here is derived from an EMBL/GenBank/DDBJ whole genome shotgun (WGS) entry which is preliminary data.</text>
</comment>
<dbReference type="PANTHER" id="PTHR40254:SF1">
    <property type="entry name" value="BLR0577 PROTEIN"/>
    <property type="match status" value="1"/>
</dbReference>
<evidence type="ECO:0000313" key="3">
    <source>
        <dbReference type="EMBL" id="MBB5431633.1"/>
    </source>
</evidence>
<keyword evidence="1" id="KW-0812">Transmembrane</keyword>
<feature type="transmembrane region" description="Helical" evidence="1">
    <location>
        <begin position="12"/>
        <end position="32"/>
    </location>
</feature>
<evidence type="ECO:0000313" key="4">
    <source>
        <dbReference type="Proteomes" id="UP000572635"/>
    </source>
</evidence>
<dbReference type="EMBL" id="JACHDB010000001">
    <property type="protein sequence ID" value="MBB5431633.1"/>
    <property type="molecule type" value="Genomic_DNA"/>
</dbReference>
<feature type="domain" description="FAD-dependent urate hydroxylase HpyO/Asp monooxygenase CreE-like FAD/NAD(P)-binding" evidence="2">
    <location>
        <begin position="17"/>
        <end position="163"/>
    </location>
</feature>
<organism evidence="3 4">
    <name type="scientific">Nocardiopsis composta</name>
    <dbReference type="NCBI Taxonomy" id="157465"/>
    <lineage>
        <taxon>Bacteria</taxon>
        <taxon>Bacillati</taxon>
        <taxon>Actinomycetota</taxon>
        <taxon>Actinomycetes</taxon>
        <taxon>Streptosporangiales</taxon>
        <taxon>Nocardiopsidaceae</taxon>
        <taxon>Nocardiopsis</taxon>
    </lineage>
</organism>
<sequence>MNGCGPAPAGGAPLIVFAGGGASATLAAVALLRATTWLRLEYRVLIADEHGRHGRGAALARPGRLDAPARLMSALPDRPAHLLEWARRTGLPCAPGTFLPRRAYGDYLSETLSETAVWAAPHAAVTLRTARVLRAAPEGGAVAVSLSEGAPLRAAAAVLATGDPGSRPPPATRAPVSRGRLETCPRGAVLGPDGRAERRLFAVGPVRRDHSVPEPARLGEQAELLAGLITDTVLRGRRR</sequence>
<keyword evidence="1" id="KW-1133">Transmembrane helix</keyword>
<dbReference type="InterPro" id="IPR036188">
    <property type="entry name" value="FAD/NAD-bd_sf"/>
</dbReference>
<dbReference type="InterPro" id="IPR052189">
    <property type="entry name" value="L-asp_N-monooxygenase_NS-form"/>
</dbReference>
<dbReference type="PANTHER" id="PTHR40254">
    <property type="entry name" value="BLR0577 PROTEIN"/>
    <property type="match status" value="1"/>
</dbReference>
<dbReference type="Pfam" id="PF13454">
    <property type="entry name" value="NAD_binding_9"/>
    <property type="match status" value="1"/>
</dbReference>
<evidence type="ECO:0000259" key="2">
    <source>
        <dbReference type="Pfam" id="PF13454"/>
    </source>
</evidence>
<dbReference type="SUPFAM" id="SSF51905">
    <property type="entry name" value="FAD/NAD(P)-binding domain"/>
    <property type="match status" value="1"/>
</dbReference>
<name>A0A7W8VD53_9ACTN</name>
<keyword evidence="4" id="KW-1185">Reference proteome</keyword>
<dbReference type="RefSeq" id="WP_184391316.1">
    <property type="nucleotide sequence ID" value="NZ_BAAAJD010000009.1"/>
</dbReference>
<dbReference type="Proteomes" id="UP000572635">
    <property type="component" value="Unassembled WGS sequence"/>
</dbReference>
<dbReference type="InterPro" id="IPR038732">
    <property type="entry name" value="HpyO/CreE_NAD-binding"/>
</dbReference>